<keyword evidence="2" id="KW-1133">Transmembrane helix</keyword>
<dbReference type="AlphaFoldDB" id="A0A9P6B912"/>
<reference evidence="3" key="1">
    <citation type="journal article" date="2020" name="Nat. Commun.">
        <title>Large-scale genome sequencing of mycorrhizal fungi provides insights into the early evolution of symbiotic traits.</title>
        <authorList>
            <person name="Miyauchi S."/>
            <person name="Kiss E."/>
            <person name="Kuo A."/>
            <person name="Drula E."/>
            <person name="Kohler A."/>
            <person name="Sanchez-Garcia M."/>
            <person name="Morin E."/>
            <person name="Andreopoulos B."/>
            <person name="Barry K.W."/>
            <person name="Bonito G."/>
            <person name="Buee M."/>
            <person name="Carver A."/>
            <person name="Chen C."/>
            <person name="Cichocki N."/>
            <person name="Clum A."/>
            <person name="Culley D."/>
            <person name="Crous P.W."/>
            <person name="Fauchery L."/>
            <person name="Girlanda M."/>
            <person name="Hayes R.D."/>
            <person name="Keri Z."/>
            <person name="LaButti K."/>
            <person name="Lipzen A."/>
            <person name="Lombard V."/>
            <person name="Magnuson J."/>
            <person name="Maillard F."/>
            <person name="Murat C."/>
            <person name="Nolan M."/>
            <person name="Ohm R.A."/>
            <person name="Pangilinan J."/>
            <person name="Pereira M.F."/>
            <person name="Perotto S."/>
            <person name="Peter M."/>
            <person name="Pfister S."/>
            <person name="Riley R."/>
            <person name="Sitrit Y."/>
            <person name="Stielow J.B."/>
            <person name="Szollosi G."/>
            <person name="Zifcakova L."/>
            <person name="Stursova M."/>
            <person name="Spatafora J.W."/>
            <person name="Tedersoo L."/>
            <person name="Vaario L.M."/>
            <person name="Yamada A."/>
            <person name="Yan M."/>
            <person name="Wang P."/>
            <person name="Xu J."/>
            <person name="Bruns T."/>
            <person name="Baldrian P."/>
            <person name="Vilgalys R."/>
            <person name="Dunand C."/>
            <person name="Henrissat B."/>
            <person name="Grigoriev I.V."/>
            <person name="Hibbett D."/>
            <person name="Nagy L.G."/>
            <person name="Martin F.M."/>
        </authorList>
    </citation>
    <scope>NUCLEOTIDE SEQUENCE</scope>
    <source>
        <strain evidence="3">UP504</strain>
    </source>
</reference>
<evidence type="ECO:0000313" key="4">
    <source>
        <dbReference type="Proteomes" id="UP000886523"/>
    </source>
</evidence>
<name>A0A9P6B912_9AGAM</name>
<accession>A0A9P6B912</accession>
<dbReference type="EMBL" id="MU128915">
    <property type="protein sequence ID" value="KAF9519770.1"/>
    <property type="molecule type" value="Genomic_DNA"/>
</dbReference>
<keyword evidence="2" id="KW-0812">Transmembrane</keyword>
<protein>
    <submittedName>
        <fullName evidence="3">Uncharacterized protein</fullName>
    </submittedName>
</protein>
<evidence type="ECO:0000256" key="1">
    <source>
        <dbReference type="SAM" id="MobiDB-lite"/>
    </source>
</evidence>
<organism evidence="3 4">
    <name type="scientific">Hydnum rufescens UP504</name>
    <dbReference type="NCBI Taxonomy" id="1448309"/>
    <lineage>
        <taxon>Eukaryota</taxon>
        <taxon>Fungi</taxon>
        <taxon>Dikarya</taxon>
        <taxon>Basidiomycota</taxon>
        <taxon>Agaricomycotina</taxon>
        <taxon>Agaricomycetes</taxon>
        <taxon>Cantharellales</taxon>
        <taxon>Hydnaceae</taxon>
        <taxon>Hydnum</taxon>
    </lineage>
</organism>
<dbReference type="Proteomes" id="UP000886523">
    <property type="component" value="Unassembled WGS sequence"/>
</dbReference>
<feature type="compositionally biased region" description="Pro residues" evidence="1">
    <location>
        <begin position="260"/>
        <end position="271"/>
    </location>
</feature>
<proteinExistence type="predicted"/>
<keyword evidence="2" id="KW-0472">Membrane</keyword>
<gene>
    <name evidence="3" type="ORF">BS47DRAFT_1481687</name>
</gene>
<comment type="caution">
    <text evidence="3">The sequence shown here is derived from an EMBL/GenBank/DDBJ whole genome shotgun (WGS) entry which is preliminary data.</text>
</comment>
<feature type="transmembrane region" description="Helical" evidence="2">
    <location>
        <begin position="199"/>
        <end position="221"/>
    </location>
</feature>
<feature type="region of interest" description="Disordered" evidence="1">
    <location>
        <begin position="251"/>
        <end position="278"/>
    </location>
</feature>
<feature type="compositionally biased region" description="Acidic residues" evidence="1">
    <location>
        <begin position="21"/>
        <end position="30"/>
    </location>
</feature>
<sequence length="308" mass="34755">MQDIERHYQLELTCLALDDPPDDFDDEIYDNDWPPFQRRMEANPGLPPEPISDSGDDGLGEEDLDVMDDPVFIDNSDVYECEDVLEHQQAVQDLDTSPEAFNEALEIWNAYIRAFVMAYFDCCPHTAINAFLSGQQALFQTMAIQHNCDIVGLEDMALTLPTVERWLGIRLTHQSIILHRLYHMAPTSSNALVSSLPPFTMGVIVILAIIGISLIIIALVLSGLGQRAMGWVVNQWQHWRPCQHLSFPHSPRESMELPIQTPPPPPLPPVPESTSPVPIRTPSTSLRSFDTLDTFGVPRHTLPWKYIH</sequence>
<evidence type="ECO:0000256" key="2">
    <source>
        <dbReference type="SAM" id="Phobius"/>
    </source>
</evidence>
<keyword evidence="4" id="KW-1185">Reference proteome</keyword>
<dbReference type="OrthoDB" id="3064725at2759"/>
<feature type="region of interest" description="Disordered" evidence="1">
    <location>
        <begin position="21"/>
        <end position="59"/>
    </location>
</feature>
<evidence type="ECO:0000313" key="3">
    <source>
        <dbReference type="EMBL" id="KAF9519770.1"/>
    </source>
</evidence>